<dbReference type="InterPro" id="IPR046348">
    <property type="entry name" value="SIS_dom_sf"/>
</dbReference>
<evidence type="ECO:0008006" key="8">
    <source>
        <dbReference type="Google" id="ProtNLM"/>
    </source>
</evidence>
<gene>
    <name evidence="6" type="ORF">FC19_GL001112</name>
</gene>
<dbReference type="CDD" id="cd05013">
    <property type="entry name" value="SIS_RpiR"/>
    <property type="match status" value="1"/>
</dbReference>
<dbReference type="SUPFAM" id="SSF46689">
    <property type="entry name" value="Homeodomain-like"/>
    <property type="match status" value="1"/>
</dbReference>
<evidence type="ECO:0000313" key="6">
    <source>
        <dbReference type="EMBL" id="KRM96045.1"/>
    </source>
</evidence>
<evidence type="ECO:0000256" key="2">
    <source>
        <dbReference type="ARBA" id="ARBA00023125"/>
    </source>
</evidence>
<accession>A0A0R2CW35</accession>
<dbReference type="AlphaFoldDB" id="A0A0R2CW35"/>
<dbReference type="PATRIC" id="fig|1423725.3.peg.1146"/>
<evidence type="ECO:0000259" key="5">
    <source>
        <dbReference type="PROSITE" id="PS51464"/>
    </source>
</evidence>
<dbReference type="InterPro" id="IPR036388">
    <property type="entry name" value="WH-like_DNA-bd_sf"/>
</dbReference>
<feature type="domain" description="SIS" evidence="5">
    <location>
        <begin position="125"/>
        <end position="266"/>
    </location>
</feature>
<keyword evidence="3" id="KW-0804">Transcription</keyword>
<evidence type="ECO:0000259" key="4">
    <source>
        <dbReference type="PROSITE" id="PS51071"/>
    </source>
</evidence>
<feature type="domain" description="HTH rpiR-type" evidence="4">
    <location>
        <begin position="1"/>
        <end position="76"/>
    </location>
</feature>
<dbReference type="Pfam" id="PF01380">
    <property type="entry name" value="SIS"/>
    <property type="match status" value="1"/>
</dbReference>
<dbReference type="InterPro" id="IPR001347">
    <property type="entry name" value="SIS_dom"/>
</dbReference>
<protein>
    <recommendedName>
        <fullName evidence="8">RpiR family transcriptional regulator</fullName>
    </recommendedName>
</protein>
<dbReference type="STRING" id="1423725.FC19_GL001112"/>
<organism evidence="6 7">
    <name type="scientific">Liquorilactobacillus aquaticus DSM 21051</name>
    <dbReference type="NCBI Taxonomy" id="1423725"/>
    <lineage>
        <taxon>Bacteria</taxon>
        <taxon>Bacillati</taxon>
        <taxon>Bacillota</taxon>
        <taxon>Bacilli</taxon>
        <taxon>Lactobacillales</taxon>
        <taxon>Lactobacillaceae</taxon>
        <taxon>Liquorilactobacillus</taxon>
    </lineage>
</organism>
<comment type="caution">
    <text evidence="6">The sequence shown here is derived from an EMBL/GenBank/DDBJ whole genome shotgun (WGS) entry which is preliminary data.</text>
</comment>
<evidence type="ECO:0000313" key="7">
    <source>
        <dbReference type="Proteomes" id="UP000051015"/>
    </source>
</evidence>
<dbReference type="Gene3D" id="1.10.10.10">
    <property type="entry name" value="Winged helix-like DNA-binding domain superfamily/Winged helix DNA-binding domain"/>
    <property type="match status" value="1"/>
</dbReference>
<evidence type="ECO:0000256" key="1">
    <source>
        <dbReference type="ARBA" id="ARBA00023015"/>
    </source>
</evidence>
<dbReference type="PROSITE" id="PS51071">
    <property type="entry name" value="HTH_RPIR"/>
    <property type="match status" value="1"/>
</dbReference>
<dbReference type="InterPro" id="IPR047640">
    <property type="entry name" value="RpiR-like"/>
</dbReference>
<dbReference type="Pfam" id="PF01418">
    <property type="entry name" value="HTH_6"/>
    <property type="match status" value="1"/>
</dbReference>
<dbReference type="Proteomes" id="UP000051015">
    <property type="component" value="Unassembled WGS sequence"/>
</dbReference>
<keyword evidence="7" id="KW-1185">Reference proteome</keyword>
<dbReference type="InterPro" id="IPR000281">
    <property type="entry name" value="HTH_RpiR"/>
</dbReference>
<keyword evidence="1" id="KW-0805">Transcription regulation</keyword>
<dbReference type="RefSeq" id="WP_057876119.1">
    <property type="nucleotide sequence ID" value="NZ_AYZD01000017.1"/>
</dbReference>
<dbReference type="SUPFAM" id="SSF53697">
    <property type="entry name" value="SIS domain"/>
    <property type="match status" value="1"/>
</dbReference>
<evidence type="ECO:0000256" key="3">
    <source>
        <dbReference type="ARBA" id="ARBA00023163"/>
    </source>
</evidence>
<dbReference type="Gene3D" id="3.40.50.10490">
    <property type="entry name" value="Glucose-6-phosphate isomerase like protein, domain 1"/>
    <property type="match status" value="1"/>
</dbReference>
<dbReference type="PANTHER" id="PTHR30514:SF10">
    <property type="entry name" value="MURR_RPIR FAMILY TRANSCRIPTIONAL REGULATOR"/>
    <property type="match status" value="1"/>
</dbReference>
<dbReference type="PROSITE" id="PS51464">
    <property type="entry name" value="SIS"/>
    <property type="match status" value="1"/>
</dbReference>
<dbReference type="GO" id="GO:1901135">
    <property type="term" value="P:carbohydrate derivative metabolic process"/>
    <property type="evidence" value="ECO:0007669"/>
    <property type="project" value="InterPro"/>
</dbReference>
<dbReference type="EMBL" id="AYZD01000017">
    <property type="protein sequence ID" value="KRM96045.1"/>
    <property type="molecule type" value="Genomic_DNA"/>
</dbReference>
<keyword evidence="2" id="KW-0238">DNA-binding</keyword>
<dbReference type="GO" id="GO:0003677">
    <property type="term" value="F:DNA binding"/>
    <property type="evidence" value="ECO:0007669"/>
    <property type="project" value="UniProtKB-KW"/>
</dbReference>
<proteinExistence type="predicted"/>
<dbReference type="GO" id="GO:0097367">
    <property type="term" value="F:carbohydrate derivative binding"/>
    <property type="evidence" value="ECO:0007669"/>
    <property type="project" value="InterPro"/>
</dbReference>
<reference evidence="6 7" key="1">
    <citation type="journal article" date="2015" name="Genome Announc.">
        <title>Expanding the biotechnology potential of lactobacilli through comparative genomics of 213 strains and associated genera.</title>
        <authorList>
            <person name="Sun Z."/>
            <person name="Harris H.M."/>
            <person name="McCann A."/>
            <person name="Guo C."/>
            <person name="Argimon S."/>
            <person name="Zhang W."/>
            <person name="Yang X."/>
            <person name="Jeffery I.B."/>
            <person name="Cooney J.C."/>
            <person name="Kagawa T.F."/>
            <person name="Liu W."/>
            <person name="Song Y."/>
            <person name="Salvetti E."/>
            <person name="Wrobel A."/>
            <person name="Rasinkangas P."/>
            <person name="Parkhill J."/>
            <person name="Rea M.C."/>
            <person name="O'Sullivan O."/>
            <person name="Ritari J."/>
            <person name="Douillard F.P."/>
            <person name="Paul Ross R."/>
            <person name="Yang R."/>
            <person name="Briner A.E."/>
            <person name="Felis G.E."/>
            <person name="de Vos W.M."/>
            <person name="Barrangou R."/>
            <person name="Klaenhammer T.R."/>
            <person name="Caufield P.W."/>
            <person name="Cui Y."/>
            <person name="Zhang H."/>
            <person name="O'Toole P.W."/>
        </authorList>
    </citation>
    <scope>NUCLEOTIDE SEQUENCE [LARGE SCALE GENOMIC DNA]</scope>
    <source>
        <strain evidence="6 7">DSM 21051</strain>
    </source>
</reference>
<dbReference type="PANTHER" id="PTHR30514">
    <property type="entry name" value="GLUCOKINASE"/>
    <property type="match status" value="1"/>
</dbReference>
<name>A0A0R2CW35_9LACO</name>
<dbReference type="OrthoDB" id="3684496at2"/>
<dbReference type="InterPro" id="IPR009057">
    <property type="entry name" value="Homeodomain-like_sf"/>
</dbReference>
<dbReference type="GO" id="GO:0003700">
    <property type="term" value="F:DNA-binding transcription factor activity"/>
    <property type="evidence" value="ECO:0007669"/>
    <property type="project" value="InterPro"/>
</dbReference>
<dbReference type="InterPro" id="IPR035472">
    <property type="entry name" value="RpiR-like_SIS"/>
</dbReference>
<sequence length="296" mass="34020">MLILDKLRNQADFTATEKRIADYVLQNLTTIPDSYIQNLATKTYTSHSAIIRLCKKLGFHGFREFKTAIAETVYSQMHTMHEVDVNFPFKPTDAPMIIAKKLSDLTTSTVQKAMMQLDNKLLNNAVDILLSSKRIFLFSQGDSQLRARSFQNKLIKINKFSIIAEEYVDETWNAVNLTPEDCAFFISYRGAVPLYKNLIEYFHSEKIPTIVLTGNPQSPLLKYSDVKLITIQDEYDFAKIATFSSQTAFEYILDTLFSALYVREYRKNIISLKKKQTLMQNGILSNNKNTTQNTDR</sequence>